<gene>
    <name evidence="8" type="ORF">ACOF00016_LOCUS6307</name>
</gene>
<dbReference type="EMBL" id="HBIM01007405">
    <property type="protein sequence ID" value="CAE0408574.1"/>
    <property type="molecule type" value="Transcribed_RNA"/>
</dbReference>
<name>A0A7S3L3J7_9STRA</name>
<evidence type="ECO:0000256" key="2">
    <source>
        <dbReference type="ARBA" id="ARBA00022692"/>
    </source>
</evidence>
<evidence type="ECO:0000256" key="6">
    <source>
        <dbReference type="ARBA" id="ARBA00023180"/>
    </source>
</evidence>
<dbReference type="PANTHER" id="PTHR12270">
    <property type="entry name" value="GLYCOSYLTRANSFERASE-RELATED"/>
    <property type="match status" value="1"/>
</dbReference>
<dbReference type="AlphaFoldDB" id="A0A7S3L3J7"/>
<dbReference type="GO" id="GO:0016020">
    <property type="term" value="C:membrane"/>
    <property type="evidence" value="ECO:0007669"/>
    <property type="project" value="UniProtKB-SubCell"/>
</dbReference>
<dbReference type="Pfam" id="PF13896">
    <property type="entry name" value="Glyco_transf_49"/>
    <property type="match status" value="2"/>
</dbReference>
<accession>A0A7S3L3J7</accession>
<evidence type="ECO:0008006" key="9">
    <source>
        <dbReference type="Google" id="ProtNLM"/>
    </source>
</evidence>
<organism evidence="8">
    <name type="scientific">Amphora coffeiformis</name>
    <dbReference type="NCBI Taxonomy" id="265554"/>
    <lineage>
        <taxon>Eukaryota</taxon>
        <taxon>Sar</taxon>
        <taxon>Stramenopiles</taxon>
        <taxon>Ochrophyta</taxon>
        <taxon>Bacillariophyta</taxon>
        <taxon>Bacillariophyceae</taxon>
        <taxon>Bacillariophycidae</taxon>
        <taxon>Thalassiophysales</taxon>
        <taxon>Catenulaceae</taxon>
        <taxon>Amphora</taxon>
    </lineage>
</organism>
<dbReference type="InterPro" id="IPR051292">
    <property type="entry name" value="Xyl/GlcA_transferase"/>
</dbReference>
<comment type="subcellular location">
    <subcellularLocation>
        <location evidence="1">Membrane</location>
        <topology evidence="1">Single-pass type II membrane protein</topology>
    </subcellularLocation>
</comment>
<evidence type="ECO:0000256" key="4">
    <source>
        <dbReference type="ARBA" id="ARBA00022989"/>
    </source>
</evidence>
<dbReference type="GO" id="GO:0035269">
    <property type="term" value="P:protein O-linked glycosylation via mannose"/>
    <property type="evidence" value="ECO:0007669"/>
    <property type="project" value="TreeGrafter"/>
</dbReference>
<evidence type="ECO:0000313" key="8">
    <source>
        <dbReference type="EMBL" id="CAE0408574.1"/>
    </source>
</evidence>
<keyword evidence="2 7" id="KW-0812">Transmembrane</keyword>
<evidence type="ECO:0000256" key="5">
    <source>
        <dbReference type="ARBA" id="ARBA00023136"/>
    </source>
</evidence>
<keyword evidence="5 7" id="KW-0472">Membrane</keyword>
<reference evidence="8" key="1">
    <citation type="submission" date="2021-01" db="EMBL/GenBank/DDBJ databases">
        <authorList>
            <person name="Corre E."/>
            <person name="Pelletier E."/>
            <person name="Niang G."/>
            <person name="Scheremetjew M."/>
            <person name="Finn R."/>
            <person name="Kale V."/>
            <person name="Holt S."/>
            <person name="Cochrane G."/>
            <person name="Meng A."/>
            <person name="Brown T."/>
            <person name="Cohen L."/>
        </authorList>
    </citation>
    <scope>NUCLEOTIDE SEQUENCE</scope>
    <source>
        <strain evidence="8">CCMP127</strain>
    </source>
</reference>
<dbReference type="GO" id="GO:0015020">
    <property type="term" value="F:glucuronosyltransferase activity"/>
    <property type="evidence" value="ECO:0007669"/>
    <property type="project" value="TreeGrafter"/>
</dbReference>
<feature type="transmembrane region" description="Helical" evidence="7">
    <location>
        <begin position="115"/>
        <end position="132"/>
    </location>
</feature>
<proteinExistence type="predicted"/>
<keyword evidence="6" id="KW-0325">Glycoprotein</keyword>
<protein>
    <recommendedName>
        <fullName evidence="9">Glycosyltransferase-like protein LARGE2</fullName>
    </recommendedName>
</protein>
<evidence type="ECO:0000256" key="3">
    <source>
        <dbReference type="ARBA" id="ARBA00022968"/>
    </source>
</evidence>
<keyword evidence="3" id="KW-0735">Signal-anchor</keyword>
<sequence length="546" mass="62906">MDRSILFVIKRDSTRRTNLNQTLFLRCSTEPQNICNQSCDNVNNLVIRLLFDARNASPAFYHVPTGNTAFGLDSRIRNHTHTHTHTMRDRDKFIGRSDSGQSLPPRRIKPRGNGISYNLFWGILLFSLYWNFHFLLLHLTNQGGLHSSTMSNFQIPHHILQHEFAKREFMNGPSGGGAAAAMEQPPPVARNLTKDLEEMVDFASPELMLKTAWQGLLKARGKKTPYRIITNVVPRKRVKRKDFGADDFSLSTHATVGRLDRLLEEYRRWDGPVSAAVYISSEADIDILLSFIHDKGRILKDIAIHVLMEDLSFNSNQYPNNILRNLAMSQLETDFFVALDVDFVTSAGAYGQLRNLLDVYPNLFDVLRNKTLLVLPAFESSRYEVTTKNATGHEIVTQQVKTLEAPLDKKDMIQKVRAGIVEPFHLKQFPPGHGPTRFPIWFDNRTGPLYPITYHRKFEPYVLAYRHGLPRYWTGFRGYFFNKYSWFVEVNAMGYNFAVLRDFFVFHVGLSGGSTKIPAWKSREWQKFLRYKDLIHGNREMPVFQG</sequence>
<dbReference type="GO" id="GO:0042285">
    <property type="term" value="F:xylosyltransferase activity"/>
    <property type="evidence" value="ECO:0007669"/>
    <property type="project" value="TreeGrafter"/>
</dbReference>
<evidence type="ECO:0000256" key="7">
    <source>
        <dbReference type="SAM" id="Phobius"/>
    </source>
</evidence>
<keyword evidence="4 7" id="KW-1133">Transmembrane helix</keyword>
<dbReference type="PANTHER" id="PTHR12270:SF52">
    <property type="entry name" value="GLYCOSYLTRANSFERASE-LIKE PROTEIN GNT13-RELATED"/>
    <property type="match status" value="1"/>
</dbReference>
<evidence type="ECO:0000256" key="1">
    <source>
        <dbReference type="ARBA" id="ARBA00004606"/>
    </source>
</evidence>